<comment type="similarity">
    <text evidence="2">Belongs to the aromatic acid exporter (TC 2.A.85) family.</text>
</comment>
<dbReference type="Proteomes" id="UP001152561">
    <property type="component" value="Unassembled WGS sequence"/>
</dbReference>
<keyword evidence="5 9" id="KW-1133">Transmembrane helix</keyword>
<evidence type="ECO:0000256" key="1">
    <source>
        <dbReference type="ARBA" id="ARBA00004141"/>
    </source>
</evidence>
<accession>A0A9Q1RBU8</accession>
<keyword evidence="11" id="KW-1185">Reference proteome</keyword>
<dbReference type="GO" id="GO:0015743">
    <property type="term" value="P:malate transport"/>
    <property type="evidence" value="ECO:0007669"/>
    <property type="project" value="InterPro"/>
</dbReference>
<protein>
    <recommendedName>
        <fullName evidence="12">Aluminum-activated malate transporter 2</fullName>
    </recommendedName>
</protein>
<dbReference type="AlphaFoldDB" id="A0A9Q1RBU8"/>
<feature type="transmembrane region" description="Helical" evidence="9">
    <location>
        <begin position="193"/>
        <end position="214"/>
    </location>
</feature>
<feature type="transmembrane region" description="Helical" evidence="9">
    <location>
        <begin position="162"/>
        <end position="181"/>
    </location>
</feature>
<proteinExistence type="inferred from homology"/>
<keyword evidence="7 9" id="KW-0472">Membrane</keyword>
<dbReference type="PANTHER" id="PTHR31086">
    <property type="entry name" value="ALUMINUM-ACTIVATED MALATE TRANSPORTER 10"/>
    <property type="match status" value="1"/>
</dbReference>
<evidence type="ECO:0000256" key="4">
    <source>
        <dbReference type="ARBA" id="ARBA00022692"/>
    </source>
</evidence>
<dbReference type="GO" id="GO:0034220">
    <property type="term" value="P:monoatomic ion transmembrane transport"/>
    <property type="evidence" value="ECO:0007669"/>
    <property type="project" value="UniProtKB-KW"/>
</dbReference>
<evidence type="ECO:0000256" key="5">
    <source>
        <dbReference type="ARBA" id="ARBA00022989"/>
    </source>
</evidence>
<evidence type="ECO:0000256" key="9">
    <source>
        <dbReference type="SAM" id="Phobius"/>
    </source>
</evidence>
<feature type="transmembrane region" description="Helical" evidence="9">
    <location>
        <begin position="76"/>
        <end position="96"/>
    </location>
</feature>
<evidence type="ECO:0000256" key="8">
    <source>
        <dbReference type="ARBA" id="ARBA00023303"/>
    </source>
</evidence>
<comment type="caution">
    <text evidence="10">The sequence shown here is derived from an EMBL/GenBank/DDBJ whole genome shotgun (WGS) entry which is preliminary data.</text>
</comment>
<evidence type="ECO:0000256" key="3">
    <source>
        <dbReference type="ARBA" id="ARBA00022448"/>
    </source>
</evidence>
<dbReference type="EMBL" id="JAJAGQ010000010">
    <property type="protein sequence ID" value="KAJ8552038.1"/>
    <property type="molecule type" value="Genomic_DNA"/>
</dbReference>
<sequence length="477" mass="53213">MEISSMNNEKPSNFFTNKLLWFKSMPEKLFAKVVEIAKQFKKIGKDDPRRVIHSLKVGLALTLVSLFYYFQPLYNSFGVSAMWAIMTVVVVFEFSVGATLGKGLNRGMATLLAGVLGVGAHYLASVTGKVVEPILLGLFVFLQAFASTFIRFFPQVKARYDYGMLIFILTFCLVSISGFRVDEIVDMAHKRLSTILIGASVCIIVSIFVCPVWAGEDLHKLVAQNMEKLGKFLQGFGDEIFKSEIEESKNVKKSLLEYKSVLNSKNSEETLANFARWEPGHGQFKYRHPWKQYLKIGGLIRQCACRIDALNGSINSEIKAPEEIKEMIKETSMKMSIECGKALKELSQAVWKMNLPLSADEHVKNAKNSAKNLNSLLKSGINWEEINLLEVIPVATIASILTDIVTCVEEIGQGVNELALLAHFKSSKNKEINNKVVEKIESNNNIEGATTQGSRKVHACSSNDHVVVTINEQNMKL</sequence>
<name>A0A9Q1RBU8_9SOLA</name>
<evidence type="ECO:0000256" key="6">
    <source>
        <dbReference type="ARBA" id="ARBA00023065"/>
    </source>
</evidence>
<dbReference type="InterPro" id="IPR020966">
    <property type="entry name" value="ALMT"/>
</dbReference>
<feature type="transmembrane region" description="Helical" evidence="9">
    <location>
        <begin position="51"/>
        <end position="70"/>
    </location>
</feature>
<dbReference type="OrthoDB" id="68611at2759"/>
<evidence type="ECO:0000313" key="10">
    <source>
        <dbReference type="EMBL" id="KAJ8552038.1"/>
    </source>
</evidence>
<dbReference type="Pfam" id="PF11744">
    <property type="entry name" value="ALMT"/>
    <property type="match status" value="1"/>
</dbReference>
<feature type="transmembrane region" description="Helical" evidence="9">
    <location>
        <begin position="130"/>
        <end position="150"/>
    </location>
</feature>
<evidence type="ECO:0000313" key="11">
    <source>
        <dbReference type="Proteomes" id="UP001152561"/>
    </source>
</evidence>
<gene>
    <name evidence="10" type="ORF">K7X08_028481</name>
</gene>
<organism evidence="10 11">
    <name type="scientific">Anisodus acutangulus</name>
    <dbReference type="NCBI Taxonomy" id="402998"/>
    <lineage>
        <taxon>Eukaryota</taxon>
        <taxon>Viridiplantae</taxon>
        <taxon>Streptophyta</taxon>
        <taxon>Embryophyta</taxon>
        <taxon>Tracheophyta</taxon>
        <taxon>Spermatophyta</taxon>
        <taxon>Magnoliopsida</taxon>
        <taxon>eudicotyledons</taxon>
        <taxon>Gunneridae</taxon>
        <taxon>Pentapetalae</taxon>
        <taxon>asterids</taxon>
        <taxon>lamiids</taxon>
        <taxon>Solanales</taxon>
        <taxon>Solanaceae</taxon>
        <taxon>Solanoideae</taxon>
        <taxon>Hyoscyameae</taxon>
        <taxon>Anisodus</taxon>
    </lineage>
</organism>
<keyword evidence="4 9" id="KW-0812">Transmembrane</keyword>
<comment type="subcellular location">
    <subcellularLocation>
        <location evidence="1">Membrane</location>
        <topology evidence="1">Multi-pass membrane protein</topology>
    </subcellularLocation>
</comment>
<evidence type="ECO:0000256" key="2">
    <source>
        <dbReference type="ARBA" id="ARBA00007079"/>
    </source>
</evidence>
<dbReference type="GO" id="GO:0016020">
    <property type="term" value="C:membrane"/>
    <property type="evidence" value="ECO:0007669"/>
    <property type="project" value="UniProtKB-SubCell"/>
</dbReference>
<keyword evidence="3" id="KW-0813">Transport</keyword>
<reference evidence="11" key="1">
    <citation type="journal article" date="2023" name="Proc. Natl. Acad. Sci. U.S.A.">
        <title>Genomic and structural basis for evolution of tropane alkaloid biosynthesis.</title>
        <authorList>
            <person name="Wanga Y.-J."/>
            <person name="Taina T."/>
            <person name="Yua J.-Y."/>
            <person name="Lia J."/>
            <person name="Xua B."/>
            <person name="Chenc J."/>
            <person name="D'Auriad J.C."/>
            <person name="Huanga J.-P."/>
            <person name="Huanga S.-X."/>
        </authorList>
    </citation>
    <scope>NUCLEOTIDE SEQUENCE [LARGE SCALE GENOMIC DNA]</scope>
    <source>
        <strain evidence="11">cv. KIB-2019</strain>
    </source>
</reference>
<keyword evidence="6" id="KW-0406">Ion transport</keyword>
<evidence type="ECO:0000256" key="7">
    <source>
        <dbReference type="ARBA" id="ARBA00023136"/>
    </source>
</evidence>
<keyword evidence="8" id="KW-0407">Ion channel</keyword>
<evidence type="ECO:0008006" key="12">
    <source>
        <dbReference type="Google" id="ProtNLM"/>
    </source>
</evidence>